<keyword evidence="1" id="KW-0812">Transmembrane</keyword>
<comment type="caution">
    <text evidence="3">The sequence shown here is derived from an EMBL/GenBank/DDBJ whole genome shotgun (WGS) entry which is preliminary data.</text>
</comment>
<evidence type="ECO:0000259" key="2">
    <source>
        <dbReference type="Pfam" id="PF14341"/>
    </source>
</evidence>
<protein>
    <recommendedName>
        <fullName evidence="2">Type 4 fimbrial biogenesis protein PilX N-terminal domain-containing protein</fullName>
    </recommendedName>
</protein>
<sequence>MHAWRSGKEQRGAALIVVLSFLSMTLMLGLSGIQSSLIDERLAGNYKASTEAQMAAERATAAGWGPGGRDTSAADFHTGLTRAELSAYDWARFSALDGVSQDVCNSGNASCRYYLLRENEERFIVGMGAIVVDDAVMSVSQPVIAEIEYDSSPNPIFTRGMLSADYIRVTGKSRVVGAVHSNGTVNISLSDGSEATVTDGSYGMVEVPLPGTRPADEDMSLCTGSEPPAYCYKSYDDSIFADYQTREGTIHSCSVSMEDLRNGDTVYCNGDLTVAGGAVGERRVTLVARGNVNMNGATSSVGTASEIGLFVVAGQDIEFNGSTDNYGVFWAGGYIRQNGDSSLYGAAVSGTYIRSNGGINFISLDNVTNPDTFVPADPKIVAWN</sequence>
<dbReference type="Pfam" id="PF14341">
    <property type="entry name" value="PilX_N"/>
    <property type="match status" value="1"/>
</dbReference>
<dbReference type="InterPro" id="IPR025746">
    <property type="entry name" value="PilX_N_dom"/>
</dbReference>
<dbReference type="Proteomes" id="UP001318321">
    <property type="component" value="Unassembled WGS sequence"/>
</dbReference>
<organism evidence="3 4">
    <name type="scientific">Billgrantia bachuensis</name>
    <dbReference type="NCBI Taxonomy" id="2717286"/>
    <lineage>
        <taxon>Bacteria</taxon>
        <taxon>Pseudomonadati</taxon>
        <taxon>Pseudomonadota</taxon>
        <taxon>Gammaproteobacteria</taxon>
        <taxon>Oceanospirillales</taxon>
        <taxon>Halomonadaceae</taxon>
        <taxon>Billgrantia</taxon>
    </lineage>
</organism>
<feature type="transmembrane region" description="Helical" evidence="1">
    <location>
        <begin position="12"/>
        <end position="33"/>
    </location>
</feature>
<proteinExistence type="predicted"/>
<dbReference type="EMBL" id="JAAQTO010000055">
    <property type="protein sequence ID" value="NIC07628.1"/>
    <property type="molecule type" value="Genomic_DNA"/>
</dbReference>
<feature type="domain" description="Type 4 fimbrial biogenesis protein PilX N-terminal" evidence="2">
    <location>
        <begin position="11"/>
        <end position="57"/>
    </location>
</feature>
<keyword evidence="4" id="KW-1185">Reference proteome</keyword>
<name>A0ABX0PZK8_9GAMM</name>
<reference evidence="3 4" key="1">
    <citation type="submission" date="2020-03" db="EMBL/GenBank/DDBJ databases">
        <title>Identification of Halomonas strains.</title>
        <authorList>
            <person name="Xiao Z."/>
            <person name="Dong F."/>
            <person name="Wang Z."/>
            <person name="Zhao J.-Y."/>
        </authorList>
    </citation>
    <scope>NUCLEOTIDE SEQUENCE [LARGE SCALE GENOMIC DNA]</scope>
    <source>
        <strain evidence="3 4">DX6</strain>
    </source>
</reference>
<dbReference type="RefSeq" id="WP_167119087.1">
    <property type="nucleotide sequence ID" value="NZ_JAAQTO010000055.1"/>
</dbReference>
<evidence type="ECO:0000313" key="3">
    <source>
        <dbReference type="EMBL" id="NIC07628.1"/>
    </source>
</evidence>
<evidence type="ECO:0000256" key="1">
    <source>
        <dbReference type="SAM" id="Phobius"/>
    </source>
</evidence>
<keyword evidence="1" id="KW-1133">Transmembrane helix</keyword>
<evidence type="ECO:0000313" key="4">
    <source>
        <dbReference type="Proteomes" id="UP001318321"/>
    </source>
</evidence>
<keyword evidence="1" id="KW-0472">Membrane</keyword>
<gene>
    <name evidence="3" type="ORF">HBJ55_19550</name>
</gene>
<accession>A0ABX0PZK8</accession>